<proteinExistence type="predicted"/>
<keyword evidence="2" id="KW-1185">Reference proteome</keyword>
<reference evidence="1 2" key="1">
    <citation type="submission" date="2024-09" db="EMBL/GenBank/DDBJ databases">
        <title>Chromosome-scale assembly of Riccia fluitans.</title>
        <authorList>
            <person name="Paukszto L."/>
            <person name="Sawicki J."/>
            <person name="Karawczyk K."/>
            <person name="Piernik-Szablinska J."/>
            <person name="Szczecinska M."/>
            <person name="Mazdziarz M."/>
        </authorList>
    </citation>
    <scope>NUCLEOTIDE SEQUENCE [LARGE SCALE GENOMIC DNA]</scope>
    <source>
        <strain evidence="1">Rf_01</strain>
        <tissue evidence="1">Aerial parts of the thallus</tissue>
    </source>
</reference>
<gene>
    <name evidence="1" type="ORF">R1flu_000437</name>
</gene>
<dbReference type="AlphaFoldDB" id="A0ABD1Y0H5"/>
<evidence type="ECO:0000313" key="2">
    <source>
        <dbReference type="Proteomes" id="UP001605036"/>
    </source>
</evidence>
<organism evidence="1 2">
    <name type="scientific">Riccia fluitans</name>
    <dbReference type="NCBI Taxonomy" id="41844"/>
    <lineage>
        <taxon>Eukaryota</taxon>
        <taxon>Viridiplantae</taxon>
        <taxon>Streptophyta</taxon>
        <taxon>Embryophyta</taxon>
        <taxon>Marchantiophyta</taxon>
        <taxon>Marchantiopsida</taxon>
        <taxon>Marchantiidae</taxon>
        <taxon>Marchantiales</taxon>
        <taxon>Ricciaceae</taxon>
        <taxon>Riccia</taxon>
    </lineage>
</organism>
<sequence length="116" mass="12839">MPIARAQRAANALSQTRGPVSLVRGIVSVGTLLPARASIGDGSQPEGVNGLHVVLVLPRFRRSYRVPATTFLTTSDRVYILSCKSQFVFHLWVRDPMAAQFYPSSPYAMWPPRRAK</sequence>
<name>A0ABD1Y0H5_9MARC</name>
<evidence type="ECO:0000313" key="1">
    <source>
        <dbReference type="EMBL" id="KAL2620232.1"/>
    </source>
</evidence>
<dbReference type="EMBL" id="JBHFFA010000006">
    <property type="protein sequence ID" value="KAL2620232.1"/>
    <property type="molecule type" value="Genomic_DNA"/>
</dbReference>
<comment type="caution">
    <text evidence="1">The sequence shown here is derived from an EMBL/GenBank/DDBJ whole genome shotgun (WGS) entry which is preliminary data.</text>
</comment>
<protein>
    <submittedName>
        <fullName evidence="1">Uncharacterized protein</fullName>
    </submittedName>
</protein>
<dbReference type="Proteomes" id="UP001605036">
    <property type="component" value="Unassembled WGS sequence"/>
</dbReference>
<accession>A0ABD1Y0H5</accession>